<dbReference type="HOGENOM" id="CLU_2502784_0_0_1"/>
<dbReference type="EMBL" id="CT868667">
    <property type="protein sequence ID" value="CAK92297.1"/>
    <property type="molecule type" value="Genomic_DNA"/>
</dbReference>
<keyword evidence="3" id="KW-1185">Reference proteome</keyword>
<sequence length="86" mass="10417">MHLVSARFFTITSIYIYQIILNVSIVQIDEEDRQLLARRFARQRFDWYCVQRIEFGIRNTCGNKASVKSHTERRSVYNFYNKKSIY</sequence>
<dbReference type="RefSeq" id="XP_001459694.1">
    <property type="nucleotide sequence ID" value="XM_001459657.1"/>
</dbReference>
<keyword evidence="1" id="KW-0472">Membrane</keyword>
<name>A0EAI0_PARTE</name>
<dbReference type="Proteomes" id="UP000000600">
    <property type="component" value="Unassembled WGS sequence"/>
</dbReference>
<keyword evidence="1" id="KW-0812">Transmembrane</keyword>
<gene>
    <name evidence="2" type="ORF">GSPATT00025029001</name>
</gene>
<organism evidence="2 3">
    <name type="scientific">Paramecium tetraurelia</name>
    <dbReference type="NCBI Taxonomy" id="5888"/>
    <lineage>
        <taxon>Eukaryota</taxon>
        <taxon>Sar</taxon>
        <taxon>Alveolata</taxon>
        <taxon>Ciliophora</taxon>
        <taxon>Intramacronucleata</taxon>
        <taxon>Oligohymenophorea</taxon>
        <taxon>Peniculida</taxon>
        <taxon>Parameciidae</taxon>
        <taxon>Paramecium</taxon>
    </lineage>
</organism>
<dbReference type="KEGG" id="ptm:GSPATT00025029001"/>
<dbReference type="InParanoid" id="A0EAI0"/>
<dbReference type="AlphaFoldDB" id="A0EAI0"/>
<accession>A0EAI0</accession>
<reference evidence="2 3" key="1">
    <citation type="journal article" date="2006" name="Nature">
        <title>Global trends of whole-genome duplications revealed by the ciliate Paramecium tetraurelia.</title>
        <authorList>
            <consortium name="Genoscope"/>
            <person name="Aury J.-M."/>
            <person name="Jaillon O."/>
            <person name="Duret L."/>
            <person name="Noel B."/>
            <person name="Jubin C."/>
            <person name="Porcel B.M."/>
            <person name="Segurens B."/>
            <person name="Daubin V."/>
            <person name="Anthouard V."/>
            <person name="Aiach N."/>
            <person name="Arnaiz O."/>
            <person name="Billaut A."/>
            <person name="Beisson J."/>
            <person name="Blanc I."/>
            <person name="Bouhouche K."/>
            <person name="Camara F."/>
            <person name="Duharcourt S."/>
            <person name="Guigo R."/>
            <person name="Gogendeau D."/>
            <person name="Katinka M."/>
            <person name="Keller A.-M."/>
            <person name="Kissmehl R."/>
            <person name="Klotz C."/>
            <person name="Koll F."/>
            <person name="Le Moue A."/>
            <person name="Lepere C."/>
            <person name="Malinsky S."/>
            <person name="Nowacki M."/>
            <person name="Nowak J.K."/>
            <person name="Plattner H."/>
            <person name="Poulain J."/>
            <person name="Ruiz F."/>
            <person name="Serrano V."/>
            <person name="Zagulski M."/>
            <person name="Dessen P."/>
            <person name="Betermier M."/>
            <person name="Weissenbach J."/>
            <person name="Scarpelli C."/>
            <person name="Schachter V."/>
            <person name="Sperling L."/>
            <person name="Meyer E."/>
            <person name="Cohen J."/>
            <person name="Wincker P."/>
        </authorList>
    </citation>
    <scope>NUCLEOTIDE SEQUENCE [LARGE SCALE GENOMIC DNA]</scope>
    <source>
        <strain evidence="2 3">Stock d4-2</strain>
    </source>
</reference>
<feature type="transmembrane region" description="Helical" evidence="1">
    <location>
        <begin position="6"/>
        <end position="28"/>
    </location>
</feature>
<protein>
    <recommendedName>
        <fullName evidence="4">Secreted protein</fullName>
    </recommendedName>
</protein>
<evidence type="ECO:0008006" key="4">
    <source>
        <dbReference type="Google" id="ProtNLM"/>
    </source>
</evidence>
<dbReference type="GeneID" id="5045479"/>
<evidence type="ECO:0000313" key="3">
    <source>
        <dbReference type="Proteomes" id="UP000000600"/>
    </source>
</evidence>
<keyword evidence="1" id="KW-1133">Transmembrane helix</keyword>
<proteinExistence type="predicted"/>
<evidence type="ECO:0000256" key="1">
    <source>
        <dbReference type="SAM" id="Phobius"/>
    </source>
</evidence>
<evidence type="ECO:0000313" key="2">
    <source>
        <dbReference type="EMBL" id="CAK92297.1"/>
    </source>
</evidence>